<keyword evidence="1" id="KW-0472">Membrane</keyword>
<evidence type="ECO:0000256" key="1">
    <source>
        <dbReference type="SAM" id="Phobius"/>
    </source>
</evidence>
<accession>A0A7E4W3G4</accession>
<keyword evidence="1" id="KW-1133">Transmembrane helix</keyword>
<evidence type="ECO:0000313" key="2">
    <source>
        <dbReference type="Proteomes" id="UP000492821"/>
    </source>
</evidence>
<dbReference type="AlphaFoldDB" id="A0A7E4W3G4"/>
<sequence>MGFYKYLIIYQITSTTLLNITTLLTDPIMLLPFWMAYLNGPIVYDYEVTIILYGVILFVLILVFHAIIAQLLYRQFNSFKNESFSIMVMKPLNFITIMVVLLLGAIGMLLVPAVMVEPHGQKLQKLIPTYPVLAEVLQKHPFLMGYFPDNAGPVRIAIKGVFIAALTLIPITGLIIVRLIRKLNRLKKNLQRQSYYLHAMLSK</sequence>
<evidence type="ECO:0000313" key="3">
    <source>
        <dbReference type="WBParaSite" id="Pan_g69.t1"/>
    </source>
</evidence>
<dbReference type="InterPro" id="IPR019429">
    <property type="entry name" value="7TM_GPCR_serpentine_rcpt_Sri"/>
</dbReference>
<dbReference type="Pfam" id="PF10327">
    <property type="entry name" value="7TM_GPCR_Sri"/>
    <property type="match status" value="1"/>
</dbReference>
<feature type="transmembrane region" description="Helical" evidence="1">
    <location>
        <begin position="94"/>
        <end position="116"/>
    </location>
</feature>
<feature type="transmembrane region" description="Helical" evidence="1">
    <location>
        <begin position="7"/>
        <end position="30"/>
    </location>
</feature>
<protein>
    <submittedName>
        <fullName evidence="3">Serpentine receptor class gamma</fullName>
    </submittedName>
</protein>
<name>A0A7E4W3G4_PANRE</name>
<proteinExistence type="predicted"/>
<organism evidence="2 3">
    <name type="scientific">Panagrellus redivivus</name>
    <name type="common">Microworm</name>
    <dbReference type="NCBI Taxonomy" id="6233"/>
    <lineage>
        <taxon>Eukaryota</taxon>
        <taxon>Metazoa</taxon>
        <taxon>Ecdysozoa</taxon>
        <taxon>Nematoda</taxon>
        <taxon>Chromadorea</taxon>
        <taxon>Rhabditida</taxon>
        <taxon>Tylenchina</taxon>
        <taxon>Panagrolaimomorpha</taxon>
        <taxon>Panagrolaimoidea</taxon>
        <taxon>Panagrolaimidae</taxon>
        <taxon>Panagrellus</taxon>
    </lineage>
</organism>
<feature type="transmembrane region" description="Helical" evidence="1">
    <location>
        <begin position="50"/>
        <end position="73"/>
    </location>
</feature>
<reference evidence="2" key="1">
    <citation type="journal article" date="2013" name="Genetics">
        <title>The draft genome and transcriptome of Panagrellus redivivus are shaped by the harsh demands of a free-living lifestyle.</title>
        <authorList>
            <person name="Srinivasan J."/>
            <person name="Dillman A.R."/>
            <person name="Macchietto M.G."/>
            <person name="Heikkinen L."/>
            <person name="Lakso M."/>
            <person name="Fracchia K.M."/>
            <person name="Antoshechkin I."/>
            <person name="Mortazavi A."/>
            <person name="Wong G."/>
            <person name="Sternberg P.W."/>
        </authorList>
    </citation>
    <scope>NUCLEOTIDE SEQUENCE [LARGE SCALE GENOMIC DNA]</scope>
    <source>
        <strain evidence="2">MT8872</strain>
    </source>
</reference>
<feature type="transmembrane region" description="Helical" evidence="1">
    <location>
        <begin position="156"/>
        <end position="180"/>
    </location>
</feature>
<dbReference type="WBParaSite" id="Pan_g69.t1">
    <property type="protein sequence ID" value="Pan_g69.t1"/>
    <property type="gene ID" value="Pan_g69"/>
</dbReference>
<dbReference type="Proteomes" id="UP000492821">
    <property type="component" value="Unassembled WGS sequence"/>
</dbReference>
<reference evidence="3" key="2">
    <citation type="submission" date="2020-10" db="UniProtKB">
        <authorList>
            <consortium name="WormBaseParasite"/>
        </authorList>
    </citation>
    <scope>IDENTIFICATION</scope>
</reference>
<keyword evidence="2" id="KW-1185">Reference proteome</keyword>
<keyword evidence="1" id="KW-0812">Transmembrane</keyword>